<dbReference type="PATRIC" id="fig|1447256.3.peg.1397"/>
<dbReference type="AlphaFoldDB" id="A0A0G9JYL2"/>
<accession>A0A0G9JYL2</accession>
<dbReference type="RefSeq" id="WP_046996801.1">
    <property type="nucleotide sequence ID" value="NZ_JAIQ01000101.1"/>
</dbReference>
<comment type="caution">
    <text evidence="1">The sequence shown here is derived from an EMBL/GenBank/DDBJ whole genome shotgun (WGS) entry which is preliminary data.</text>
</comment>
<sequence>MQISSILDIVDGKLLNSPSISFIYSIKTNVSKVKEGDLFIVKDPNEIEIALKNGAFAILIEENHLILDNEIAWIKVENIDLAIIKLIRFSLSTKNLKAYFCEKETYDLLKIYSNNFEKAIKLIPNRLENFFKQLENIENDDILISSDKTILDKLYPNNSHFNDIFLVENIENLTEHSLFETSFSYKERYFSRLKISSLYLTNFIKVYNFLNQNIDFSKLKAFHNLKALFLDKNFNLIEFGKSDKFIICQNNEDLYKKEILYIKEKYKYAKAIFISNFYVDFLDKDEQIIIKDLEELKPILKSLKFNAVYIMGFNYKCVINYFLKSQKFPTLF</sequence>
<dbReference type="Proteomes" id="UP000035514">
    <property type="component" value="Unassembled WGS sequence"/>
</dbReference>
<reference evidence="1 2" key="1">
    <citation type="submission" date="2014-01" db="EMBL/GenBank/DDBJ databases">
        <title>Development of a Comparative Genomic Fingerprinting Assay for High Resolution Genotyping of Arcobacter butzleri.</title>
        <authorList>
            <person name="Webb A.L."/>
            <person name="Inglis G.D."/>
            <person name="Kruczkiewicz P."/>
            <person name="Selinger L.B."/>
            <person name="Taboada E.N."/>
        </authorList>
    </citation>
    <scope>NUCLEOTIDE SEQUENCE [LARGE SCALE GENOMIC DNA]</scope>
    <source>
        <strain evidence="1 2">L348</strain>
    </source>
</reference>
<dbReference type="EMBL" id="JAIQ01000101">
    <property type="protein sequence ID" value="KLD99368.1"/>
    <property type="molecule type" value="Genomic_DNA"/>
</dbReference>
<evidence type="ECO:0000313" key="2">
    <source>
        <dbReference type="Proteomes" id="UP000035514"/>
    </source>
</evidence>
<organism evidence="1 2">
    <name type="scientific">Aliarcobacter butzleri L348</name>
    <dbReference type="NCBI Taxonomy" id="1447256"/>
    <lineage>
        <taxon>Bacteria</taxon>
        <taxon>Pseudomonadati</taxon>
        <taxon>Campylobacterota</taxon>
        <taxon>Epsilonproteobacteria</taxon>
        <taxon>Campylobacterales</taxon>
        <taxon>Arcobacteraceae</taxon>
        <taxon>Aliarcobacter</taxon>
    </lineage>
</organism>
<proteinExistence type="predicted"/>
<gene>
    <name evidence="1" type="ORF">AA20_07150</name>
</gene>
<evidence type="ECO:0000313" key="1">
    <source>
        <dbReference type="EMBL" id="KLD99368.1"/>
    </source>
</evidence>
<name>A0A0G9JYL2_9BACT</name>
<protein>
    <submittedName>
        <fullName evidence="1">Cytoplasmic peptidoglycan synthetase domain-containing protein</fullName>
    </submittedName>
</protein>